<dbReference type="AlphaFoldDB" id="A0AAV9FL37"/>
<name>A0AAV9FL37_ACOCL</name>
<dbReference type="InterPro" id="IPR059007">
    <property type="entry name" value="ARM_At1g04390"/>
</dbReference>
<reference evidence="3" key="1">
    <citation type="journal article" date="2023" name="Nat. Commun.">
        <title>Diploid and tetraploid genomes of Acorus and the evolution of monocots.</title>
        <authorList>
            <person name="Ma L."/>
            <person name="Liu K.W."/>
            <person name="Li Z."/>
            <person name="Hsiao Y.Y."/>
            <person name="Qi Y."/>
            <person name="Fu T."/>
            <person name="Tang G.D."/>
            <person name="Zhang D."/>
            <person name="Sun W.H."/>
            <person name="Liu D.K."/>
            <person name="Li Y."/>
            <person name="Chen G.Z."/>
            <person name="Liu X.D."/>
            <person name="Liao X.Y."/>
            <person name="Jiang Y.T."/>
            <person name="Yu X."/>
            <person name="Hao Y."/>
            <person name="Huang J."/>
            <person name="Zhao X.W."/>
            <person name="Ke S."/>
            <person name="Chen Y.Y."/>
            <person name="Wu W.L."/>
            <person name="Hsu J.L."/>
            <person name="Lin Y.F."/>
            <person name="Huang M.D."/>
            <person name="Li C.Y."/>
            <person name="Huang L."/>
            <person name="Wang Z.W."/>
            <person name="Zhao X."/>
            <person name="Zhong W.Y."/>
            <person name="Peng D.H."/>
            <person name="Ahmad S."/>
            <person name="Lan S."/>
            <person name="Zhang J.S."/>
            <person name="Tsai W.C."/>
            <person name="Van de Peer Y."/>
            <person name="Liu Z.J."/>
        </authorList>
    </citation>
    <scope>NUCLEOTIDE SEQUENCE</scope>
    <source>
        <strain evidence="3">CP</strain>
    </source>
</reference>
<dbReference type="InterPro" id="IPR011989">
    <property type="entry name" value="ARM-like"/>
</dbReference>
<proteinExistence type="predicted"/>
<dbReference type="Pfam" id="PF26522">
    <property type="entry name" value="ARM_6"/>
    <property type="match status" value="1"/>
</dbReference>
<dbReference type="Pfam" id="PF00651">
    <property type="entry name" value="BTB"/>
    <property type="match status" value="1"/>
</dbReference>
<comment type="caution">
    <text evidence="3">The sequence shown here is derived from an EMBL/GenBank/DDBJ whole genome shotgun (WGS) entry which is preliminary data.</text>
</comment>
<gene>
    <name evidence="3" type="ORF">QJS10_CPA01g00830</name>
</gene>
<protein>
    <submittedName>
        <fullName evidence="3">BTB/POZ domain-containing protein</fullName>
    </submittedName>
</protein>
<dbReference type="PROSITE" id="PS50097">
    <property type="entry name" value="BTB"/>
    <property type="match status" value="2"/>
</dbReference>
<dbReference type="SMART" id="SM00225">
    <property type="entry name" value="BTB"/>
    <property type="match status" value="2"/>
</dbReference>
<evidence type="ECO:0000256" key="1">
    <source>
        <dbReference type="ARBA" id="ARBA00004906"/>
    </source>
</evidence>
<reference evidence="3" key="2">
    <citation type="submission" date="2023-06" db="EMBL/GenBank/DDBJ databases">
        <authorList>
            <person name="Ma L."/>
            <person name="Liu K.-W."/>
            <person name="Li Z."/>
            <person name="Hsiao Y.-Y."/>
            <person name="Qi Y."/>
            <person name="Fu T."/>
            <person name="Tang G."/>
            <person name="Zhang D."/>
            <person name="Sun W.-H."/>
            <person name="Liu D.-K."/>
            <person name="Li Y."/>
            <person name="Chen G.-Z."/>
            <person name="Liu X.-D."/>
            <person name="Liao X.-Y."/>
            <person name="Jiang Y.-T."/>
            <person name="Yu X."/>
            <person name="Hao Y."/>
            <person name="Huang J."/>
            <person name="Zhao X.-W."/>
            <person name="Ke S."/>
            <person name="Chen Y.-Y."/>
            <person name="Wu W.-L."/>
            <person name="Hsu J.-L."/>
            <person name="Lin Y.-F."/>
            <person name="Huang M.-D."/>
            <person name="Li C.-Y."/>
            <person name="Huang L."/>
            <person name="Wang Z.-W."/>
            <person name="Zhao X."/>
            <person name="Zhong W.-Y."/>
            <person name="Peng D.-H."/>
            <person name="Ahmad S."/>
            <person name="Lan S."/>
            <person name="Zhang J.-S."/>
            <person name="Tsai W.-C."/>
            <person name="Van De Peer Y."/>
            <person name="Liu Z.-J."/>
        </authorList>
    </citation>
    <scope>NUCLEOTIDE SEQUENCE</scope>
    <source>
        <strain evidence="3">CP</strain>
        <tissue evidence="3">Leaves</tissue>
    </source>
</reference>
<organism evidence="3 4">
    <name type="scientific">Acorus calamus</name>
    <name type="common">Sweet flag</name>
    <dbReference type="NCBI Taxonomy" id="4465"/>
    <lineage>
        <taxon>Eukaryota</taxon>
        <taxon>Viridiplantae</taxon>
        <taxon>Streptophyta</taxon>
        <taxon>Embryophyta</taxon>
        <taxon>Tracheophyta</taxon>
        <taxon>Spermatophyta</taxon>
        <taxon>Magnoliopsida</taxon>
        <taxon>Liliopsida</taxon>
        <taxon>Acoraceae</taxon>
        <taxon>Acorus</taxon>
    </lineage>
</organism>
<dbReference type="InterPro" id="IPR000210">
    <property type="entry name" value="BTB/POZ_dom"/>
</dbReference>
<accession>A0AAV9FL37</accession>
<dbReference type="SUPFAM" id="SSF54695">
    <property type="entry name" value="POZ domain"/>
    <property type="match status" value="2"/>
</dbReference>
<dbReference type="PANTHER" id="PTHR35918">
    <property type="entry name" value="OS06G0674800 PROTEIN"/>
    <property type="match status" value="1"/>
</dbReference>
<dbReference type="SUPFAM" id="SSF48371">
    <property type="entry name" value="ARM repeat"/>
    <property type="match status" value="1"/>
</dbReference>
<evidence type="ECO:0000259" key="2">
    <source>
        <dbReference type="PROSITE" id="PS50097"/>
    </source>
</evidence>
<feature type="domain" description="BTB" evidence="2">
    <location>
        <begin position="812"/>
        <end position="893"/>
    </location>
</feature>
<dbReference type="Gene3D" id="1.25.10.10">
    <property type="entry name" value="Leucine-rich Repeat Variant"/>
    <property type="match status" value="1"/>
</dbReference>
<dbReference type="PANTHER" id="PTHR35918:SF1">
    <property type="entry name" value="BTB DOMAIN-CONTAINING PROTEIN"/>
    <property type="match status" value="1"/>
</dbReference>
<dbReference type="CDD" id="cd18186">
    <property type="entry name" value="BTB_POZ_ZBTB_KLHL-like"/>
    <property type="match status" value="2"/>
</dbReference>
<dbReference type="InterPro" id="IPR016024">
    <property type="entry name" value="ARM-type_fold"/>
</dbReference>
<sequence length="1007" mass="113452">MKHSKQKKEKTRKLSDHAITLRQRLHQALDLGIKSFDDGVRRWRCSDAEVEGLAVRAMSVFVDCISSDPSQKPLVKESIVDMLVALEGILHSRNENILRTAADVTVKLFYFLGDSLAQYRTSDLILALSLLLSFQDKKIAVSCAAALTCIIKKVHVPEADKESWKILEETDAVNTIINAIQDYINGIQTLECFLEMASLLKIVLQRFPYSRYPVWSNTKLIDDLQDLCIKADPSIAIAVLQLCSALALCGDGAIKLLENGEHLLSLIACCIENSQPRRVRIEAFILCQHIMRSERLFSVLVKLQFLPIVQGIIGAMGGWRSSSCQKVPADQVPLVVEACRTALITRWAGVHHSYFWKSSIDRILLDLLVGNRSKISRHAVPLPPKELMDVIYDDVSIIRPYIWDILGWLATYCDETFHPIVDGEENCLDILISCACFVAVESMCEGCYSSLSSSHTSQLEPLARAVLLMMTSASKYISLKARHHLSEALRPHGYRPLENLLDVLKSTFLGNACGALDNLKTVMKSIYLVWYSSLPQYKNFIVEKDGVQVLSAIIKRCLCNDACISRLTVTCHSQHRYEKRMCCSVYTEDLEGGDIVLYYSLQALFGLISLSDLAPKEIIGSNRSEVQDMINNLQELNSDSFSPHLRLYSAYNLSFFGFYGYPTKLGKRMEKAISEYELADVQLLLSDGQSIDVHSIILMSRCPSLLPPGLLCCKGNPSIVDQNLVQKYEMPKHRVRLSDRIDNTALRKLLEYVYTGCFQVDEDLLSPLKILSKHCGLKLLSHMLHRKHPILSSGIHTIDFTAALEPAGLPFSDVILESNATRGGYQNCSNCSLSTFHVHAHRIILWANCDYFRALFQSGMQDSSSRIIKVPICWEALVKLVGWFYSGTLPRLEPRCQWKNMDTDQQQHDLQTYVELSWIAELWFIDEVRQVSMDVILSCLKSKPNLSLNLMKFAANISQWDVVQAAATHLVPLYPQMRDTGDLEQLDDILIDILRTGYMLCSQGASN</sequence>
<dbReference type="InterPro" id="IPR011333">
    <property type="entry name" value="SKP1/BTB/POZ_sf"/>
</dbReference>
<dbReference type="Proteomes" id="UP001180020">
    <property type="component" value="Unassembled WGS sequence"/>
</dbReference>
<evidence type="ECO:0000313" key="4">
    <source>
        <dbReference type="Proteomes" id="UP001180020"/>
    </source>
</evidence>
<dbReference type="Gene3D" id="3.30.710.10">
    <property type="entry name" value="Potassium Channel Kv1.1, Chain A"/>
    <property type="match status" value="2"/>
</dbReference>
<dbReference type="EMBL" id="JAUJYO010000001">
    <property type="protein sequence ID" value="KAK1325327.1"/>
    <property type="molecule type" value="Genomic_DNA"/>
</dbReference>
<keyword evidence="4" id="KW-1185">Reference proteome</keyword>
<comment type="pathway">
    <text evidence="1">Protein modification; protein ubiquitination.</text>
</comment>
<feature type="domain" description="BTB" evidence="2">
    <location>
        <begin position="679"/>
        <end position="762"/>
    </location>
</feature>
<evidence type="ECO:0000313" key="3">
    <source>
        <dbReference type="EMBL" id="KAK1325327.1"/>
    </source>
</evidence>
<dbReference type="InterPro" id="IPR044953">
    <property type="entry name" value="At1g04390-like"/>
</dbReference>